<evidence type="ECO:0000313" key="4">
    <source>
        <dbReference type="Proteomes" id="UP000646484"/>
    </source>
</evidence>
<accession>A0ABR7CW17</accession>
<keyword evidence="4" id="KW-1185">Reference proteome</keyword>
<organism evidence="3 4">
    <name type="scientific">Butyricimonas hominis</name>
    <dbReference type="NCBI Taxonomy" id="2763032"/>
    <lineage>
        <taxon>Bacteria</taxon>
        <taxon>Pseudomonadati</taxon>
        <taxon>Bacteroidota</taxon>
        <taxon>Bacteroidia</taxon>
        <taxon>Bacteroidales</taxon>
        <taxon>Odoribacteraceae</taxon>
        <taxon>Butyricimonas</taxon>
    </lineage>
</organism>
<dbReference type="EMBL" id="JACOOH010000001">
    <property type="protein sequence ID" value="MBC5619853.1"/>
    <property type="molecule type" value="Genomic_DNA"/>
</dbReference>
<evidence type="ECO:0000313" key="3">
    <source>
        <dbReference type="EMBL" id="MBC5619853.1"/>
    </source>
</evidence>
<feature type="domain" description="DUF2059" evidence="2">
    <location>
        <begin position="85"/>
        <end position="142"/>
    </location>
</feature>
<gene>
    <name evidence="3" type="ORF">H8S64_01950</name>
</gene>
<dbReference type="RefSeq" id="WP_099291140.1">
    <property type="nucleotide sequence ID" value="NZ_JACOOH010000001.1"/>
</dbReference>
<keyword evidence="1" id="KW-0732">Signal</keyword>
<dbReference type="Pfam" id="PF09832">
    <property type="entry name" value="DUF2059"/>
    <property type="match status" value="1"/>
</dbReference>
<reference evidence="3 4" key="1">
    <citation type="submission" date="2020-08" db="EMBL/GenBank/DDBJ databases">
        <title>Genome public.</title>
        <authorList>
            <person name="Liu C."/>
            <person name="Sun Q."/>
        </authorList>
    </citation>
    <scope>NUCLEOTIDE SEQUENCE [LARGE SCALE GENOMIC DNA]</scope>
    <source>
        <strain evidence="3 4">NSJ-56</strain>
    </source>
</reference>
<feature type="chain" id="PRO_5047091341" evidence="1">
    <location>
        <begin position="21"/>
        <end position="154"/>
    </location>
</feature>
<evidence type="ECO:0000256" key="1">
    <source>
        <dbReference type="SAM" id="SignalP"/>
    </source>
</evidence>
<name>A0ABR7CW17_9BACT</name>
<feature type="signal peptide" evidence="1">
    <location>
        <begin position="1"/>
        <end position="20"/>
    </location>
</feature>
<dbReference type="InterPro" id="IPR018637">
    <property type="entry name" value="DUF2059"/>
</dbReference>
<comment type="caution">
    <text evidence="3">The sequence shown here is derived from an EMBL/GenBank/DDBJ whole genome shotgun (WGS) entry which is preliminary data.</text>
</comment>
<dbReference type="Proteomes" id="UP000646484">
    <property type="component" value="Unassembled WGS sequence"/>
</dbReference>
<proteinExistence type="predicted"/>
<sequence>MKRILLLIALSLCLWSVAEAKAPQTQPSKEYVETLKKMITVSGGDATFKMVVPQMFAMMKQQLPNVPEEFWKTAEAEIMKTIMDDVVGMLAPVYSKHLTQADLEGIIKFYETPVGKKMAAAQPGIMSESMKVGQQWGMQIAMKIQGMLKEKGYM</sequence>
<protein>
    <submittedName>
        <fullName evidence="3">DUF2059 domain-containing protein</fullName>
    </submittedName>
</protein>
<evidence type="ECO:0000259" key="2">
    <source>
        <dbReference type="Pfam" id="PF09832"/>
    </source>
</evidence>